<dbReference type="SUPFAM" id="SSF143100">
    <property type="entry name" value="TTHA1013/TTHA0281-like"/>
    <property type="match status" value="1"/>
</dbReference>
<reference evidence="1" key="2">
    <citation type="submission" date="2020-09" db="EMBL/GenBank/DDBJ databases">
        <authorList>
            <person name="Sun Q."/>
            <person name="Zhou Y."/>
        </authorList>
    </citation>
    <scope>NUCLEOTIDE SEQUENCE</scope>
    <source>
        <strain evidence="1">CGMCC 1.10998</strain>
    </source>
</reference>
<dbReference type="RefSeq" id="WP_188567252.1">
    <property type="nucleotide sequence ID" value="NZ_BMED01000003.1"/>
</dbReference>
<reference evidence="1" key="1">
    <citation type="journal article" date="2014" name="Int. J. Syst. Evol. Microbiol.">
        <title>Complete genome sequence of Corynebacterium casei LMG S-19264T (=DSM 44701T), isolated from a smear-ripened cheese.</title>
        <authorList>
            <consortium name="US DOE Joint Genome Institute (JGI-PGF)"/>
            <person name="Walter F."/>
            <person name="Albersmeier A."/>
            <person name="Kalinowski J."/>
            <person name="Ruckert C."/>
        </authorList>
    </citation>
    <scope>NUCLEOTIDE SEQUENCE</scope>
    <source>
        <strain evidence="1">CGMCC 1.10998</strain>
    </source>
</reference>
<name>A0A916UQZ1_9BURK</name>
<protein>
    <recommendedName>
        <fullName evidence="3">Antitoxin HicB</fullName>
    </recommendedName>
</protein>
<comment type="caution">
    <text evidence="1">The sequence shown here is derived from an EMBL/GenBank/DDBJ whole genome shotgun (WGS) entry which is preliminary data.</text>
</comment>
<evidence type="ECO:0000313" key="2">
    <source>
        <dbReference type="Proteomes" id="UP000637423"/>
    </source>
</evidence>
<organism evidence="1 2">
    <name type="scientific">Undibacterium terreum</name>
    <dbReference type="NCBI Taxonomy" id="1224302"/>
    <lineage>
        <taxon>Bacteria</taxon>
        <taxon>Pseudomonadati</taxon>
        <taxon>Pseudomonadota</taxon>
        <taxon>Betaproteobacteria</taxon>
        <taxon>Burkholderiales</taxon>
        <taxon>Oxalobacteraceae</taxon>
        <taxon>Undibacterium</taxon>
    </lineage>
</organism>
<dbReference type="InterPro" id="IPR035069">
    <property type="entry name" value="TTHA1013/TTHA0281-like"/>
</dbReference>
<keyword evidence="2" id="KW-1185">Reference proteome</keyword>
<gene>
    <name evidence="1" type="ORF">GCM10011396_33720</name>
</gene>
<sequence length="139" mass="15728">MLTYLVTLERDTNGSFLVGFPDLPEANFVGDDEYEALLNAVDALETAIEFYFDERQPVPLPTKPKRGQHVVELPVVESAKVLLWNEMLAQNLRKSNLARLLKVHIPMVDRLLDIRHSSKLEFVEEAAHTMGKKLSATLV</sequence>
<evidence type="ECO:0000313" key="1">
    <source>
        <dbReference type="EMBL" id="GGC83575.1"/>
    </source>
</evidence>
<proteinExistence type="predicted"/>
<evidence type="ECO:0008006" key="3">
    <source>
        <dbReference type="Google" id="ProtNLM"/>
    </source>
</evidence>
<accession>A0A916UQZ1</accession>
<dbReference type="Gene3D" id="3.30.160.250">
    <property type="match status" value="1"/>
</dbReference>
<dbReference type="Proteomes" id="UP000637423">
    <property type="component" value="Unassembled WGS sequence"/>
</dbReference>
<dbReference type="EMBL" id="BMED01000003">
    <property type="protein sequence ID" value="GGC83575.1"/>
    <property type="molecule type" value="Genomic_DNA"/>
</dbReference>
<dbReference type="AlphaFoldDB" id="A0A916UQZ1"/>